<comment type="caution">
    <text evidence="1">The sequence shown here is derived from an EMBL/GenBank/DDBJ whole genome shotgun (WGS) entry which is preliminary data.</text>
</comment>
<evidence type="ECO:0000313" key="2">
    <source>
        <dbReference type="Proteomes" id="UP000294854"/>
    </source>
</evidence>
<organism evidence="1 2">
    <name type="scientific">Secundilactobacillus malefermentans</name>
    <dbReference type="NCBI Taxonomy" id="176292"/>
    <lineage>
        <taxon>Bacteria</taxon>
        <taxon>Bacillati</taxon>
        <taxon>Bacillota</taxon>
        <taxon>Bacilli</taxon>
        <taxon>Lactobacillales</taxon>
        <taxon>Lactobacillaceae</taxon>
        <taxon>Secundilactobacillus</taxon>
    </lineage>
</organism>
<gene>
    <name evidence="1" type="ORF">C5L31_000774</name>
</gene>
<keyword evidence="2" id="KW-1185">Reference proteome</keyword>
<sequence length="59" mass="6822">MAAQISAIKNLTEQLTNRYQQFFSLTPQDYLLEKQTRMPAFQQKLFISASVTSRKPVTL</sequence>
<dbReference type="OrthoDB" id="2295422at2"/>
<evidence type="ECO:0000313" key="1">
    <source>
        <dbReference type="EMBL" id="TDG80408.1"/>
    </source>
</evidence>
<dbReference type="AlphaFoldDB" id="A0A4R5NT96"/>
<proteinExistence type="predicted"/>
<dbReference type="Proteomes" id="UP000294854">
    <property type="component" value="Unassembled WGS sequence"/>
</dbReference>
<dbReference type="RefSeq" id="WP_029327545.1">
    <property type="nucleotide sequence ID" value="NZ_PUFO01000010.1"/>
</dbReference>
<dbReference type="EMBL" id="PUFO01000010">
    <property type="protein sequence ID" value="TDG80408.1"/>
    <property type="molecule type" value="Genomic_DNA"/>
</dbReference>
<accession>A0A4R5NT96</accession>
<protein>
    <submittedName>
        <fullName evidence="1">Uncharacterized protein</fullName>
    </submittedName>
</protein>
<name>A0A4R5NT96_9LACO</name>
<reference evidence="1 2" key="1">
    <citation type="journal article" date="2019" name="Appl. Microbiol. Biotechnol.">
        <title>Uncovering carbohydrate metabolism through a genotype-phenotype association study of 56 lactic acid bacteria genomes.</title>
        <authorList>
            <person name="Buron-Moles G."/>
            <person name="Chailyan A."/>
            <person name="Dolejs I."/>
            <person name="Forster J."/>
            <person name="Miks M.H."/>
        </authorList>
    </citation>
    <scope>NUCLEOTIDE SEQUENCE [LARGE SCALE GENOMIC DNA]</scope>
    <source>
        <strain evidence="1 2">ATCC 49373</strain>
    </source>
</reference>